<dbReference type="Gene3D" id="3.40.1350.10">
    <property type="match status" value="1"/>
</dbReference>
<dbReference type="Pfam" id="PF04471">
    <property type="entry name" value="Mrr_cat"/>
    <property type="match status" value="1"/>
</dbReference>
<dbReference type="GO" id="GO:0009307">
    <property type="term" value="P:DNA restriction-modification system"/>
    <property type="evidence" value="ECO:0007669"/>
    <property type="project" value="InterPro"/>
</dbReference>
<dbReference type="PANTHER" id="PTHR30015">
    <property type="entry name" value="MRR RESTRICTION SYSTEM PROTEIN"/>
    <property type="match status" value="1"/>
</dbReference>
<organism evidence="3">
    <name type="scientific">Uncultured Desulfatiglans sp</name>
    <dbReference type="NCBI Taxonomy" id="1748965"/>
    <lineage>
        <taxon>Bacteria</taxon>
        <taxon>Pseudomonadati</taxon>
        <taxon>Thermodesulfobacteriota</taxon>
        <taxon>Desulfobacteria</taxon>
        <taxon>Desulfatiglandales</taxon>
        <taxon>Desulfatiglandaceae</taxon>
        <taxon>Desulfatiglans</taxon>
        <taxon>environmental samples</taxon>
    </lineage>
</organism>
<evidence type="ECO:0008006" key="4">
    <source>
        <dbReference type="Google" id="ProtNLM"/>
    </source>
</evidence>
<dbReference type="InterPro" id="IPR052906">
    <property type="entry name" value="Type_IV_Methyl-Rstrct_Enzyme"/>
</dbReference>
<gene>
    <name evidence="3" type="ORF">TRIP_B200238</name>
</gene>
<dbReference type="InterPro" id="IPR011335">
    <property type="entry name" value="Restrct_endonuc-II-like"/>
</dbReference>
<name>A0A653A2C3_UNCDX</name>
<dbReference type="PANTHER" id="PTHR30015:SF7">
    <property type="entry name" value="TYPE IV METHYL-DIRECTED RESTRICTION ENZYME ECOKMRR"/>
    <property type="match status" value="1"/>
</dbReference>
<dbReference type="GO" id="GO:0003677">
    <property type="term" value="F:DNA binding"/>
    <property type="evidence" value="ECO:0007669"/>
    <property type="project" value="InterPro"/>
</dbReference>
<evidence type="ECO:0000259" key="1">
    <source>
        <dbReference type="Pfam" id="PF04471"/>
    </source>
</evidence>
<feature type="domain" description="Restriction endonuclease type IV Mrr" evidence="1">
    <location>
        <begin position="143"/>
        <end position="259"/>
    </location>
</feature>
<reference evidence="3" key="1">
    <citation type="submission" date="2018-07" db="EMBL/GenBank/DDBJ databases">
        <authorList>
            <consortium name="Genoscope - CEA"/>
            <person name="William W."/>
        </authorList>
    </citation>
    <scope>NUCLEOTIDE SEQUENCE</scope>
    <source>
        <strain evidence="3">IK1</strain>
    </source>
</reference>
<accession>A0A653A2C3</accession>
<dbReference type="AlphaFoldDB" id="A0A653A2C3"/>
<dbReference type="SUPFAM" id="SSF52980">
    <property type="entry name" value="Restriction endonuclease-like"/>
    <property type="match status" value="1"/>
</dbReference>
<evidence type="ECO:0000259" key="2">
    <source>
        <dbReference type="Pfam" id="PF14338"/>
    </source>
</evidence>
<dbReference type="InterPro" id="IPR011856">
    <property type="entry name" value="tRNA_endonuc-like_dom_sf"/>
</dbReference>
<proteinExistence type="predicted"/>
<sequence>MKKSPNLPTHVQFFLPIIDALKKLGGSASPSELKDELVISLEITEDELSDRLANNMFRIDNQITWSKIYLTREGLLDDSDPHVWRLTEDGQRSHLTEEEVKEIFHKIHSGFITKKRIKKSSDEPIITDEEQDEPHRAELIEILKALSPEGFERLCQRLLRSSGFTKVVVKGRSGDGGIDGEGILEINPLVSLKVIFQAKRYKDAVPSSQVRDFRGAMQGRAEKGIFITTGRFTQDAKNEAIREGIPPIELVDGSKLVKLFEQKLLGLRPRTIYEIDNDFFDEYR</sequence>
<feature type="domain" description="Restriction system protein Mrr-like N-terminal" evidence="2">
    <location>
        <begin position="12"/>
        <end position="92"/>
    </location>
</feature>
<evidence type="ECO:0000313" key="3">
    <source>
        <dbReference type="EMBL" id="VBB42098.1"/>
    </source>
</evidence>
<dbReference type="EMBL" id="UPXX01000013">
    <property type="protein sequence ID" value="VBB42098.1"/>
    <property type="molecule type" value="Genomic_DNA"/>
</dbReference>
<protein>
    <recommendedName>
        <fullName evidence="4">Restriction endonuclease</fullName>
    </recommendedName>
</protein>
<dbReference type="Pfam" id="PF14338">
    <property type="entry name" value="Mrr_N"/>
    <property type="match status" value="1"/>
</dbReference>
<dbReference type="GO" id="GO:0015666">
    <property type="term" value="F:restriction endodeoxyribonuclease activity"/>
    <property type="evidence" value="ECO:0007669"/>
    <property type="project" value="TreeGrafter"/>
</dbReference>
<dbReference type="InterPro" id="IPR025745">
    <property type="entry name" value="Mrr-like_N_dom"/>
</dbReference>
<dbReference type="InterPro" id="IPR007560">
    <property type="entry name" value="Restrct_endonuc_IV_Mrr"/>
</dbReference>